<dbReference type="OrthoDB" id="20872at2759"/>
<feature type="domain" description="Heterokaryon incompatibility" evidence="2">
    <location>
        <begin position="22"/>
        <end position="106"/>
    </location>
</feature>
<dbReference type="InterPro" id="IPR002110">
    <property type="entry name" value="Ankyrin_rpt"/>
</dbReference>
<sequence length="634" mass="69799">MRLLNTETIELKQFGDDEIPPYAILSHTWLEDEILFQDIGQAYAPNKKGYRKTVDFCAKAQANGFEYVWIDTCCIDKTSSAELSEAINSMYHWYEKSTVCYAYLADVSSLFQVSKSRWFTRGWTLQELIAPSHMIFFDKAWEELGTKKSLGDIISDSTGIPPGILSGEEHFETASIAQRMSWAANRGCMTESQARLKTRLGQVMLDEHLKDELVLAVERGREAAAEQLLTLYNTQDDWQQKGQGGVLLSLAAAAGSGKVEPDMKDLKGLSALWYAAKNGHEAVMKLLFETGWVDIETKDEFNATALWHAAALGNDRVVRLLLENRATVSHKAKSNRTALCQASTRGYTTIVEYLLNSNADFEARDIYQGTPLWYAAVGGHEATVKVLLDKGAAAEVVRANEILSPLWHACSKGYAAIVRMLLCKGAHIVDQSSNCVVGLEIAAEHGHSAVVEALLEASGDTTAAVKTIAMKRDRRVSPAIYDNDLLLIATMGGHEDILKMLLEKGADVNQLWKGSIILTYAIQTIRGCGAIADALLEVPRDGWKSHNVTKYLLDEDKSGNYPGGVKGHAWCLARADYCKVDALWCAAIQGHAACVEVLLKHGASTLTSTGVPQHALVHAKRQGYGDIFQLLRNR</sequence>
<dbReference type="InterPro" id="IPR010730">
    <property type="entry name" value="HET"/>
</dbReference>
<keyword evidence="1" id="KW-0040">ANK repeat</keyword>
<dbReference type="Pfam" id="PF00023">
    <property type="entry name" value="Ank"/>
    <property type="match status" value="3"/>
</dbReference>
<evidence type="ECO:0000313" key="3">
    <source>
        <dbReference type="EMBL" id="KAF7546912.1"/>
    </source>
</evidence>
<dbReference type="Pfam" id="PF12796">
    <property type="entry name" value="Ank_2"/>
    <property type="match status" value="2"/>
</dbReference>
<comment type="caution">
    <text evidence="3">The sequence shown here is derived from an EMBL/GenBank/DDBJ whole genome shotgun (WGS) entry which is preliminary data.</text>
</comment>
<dbReference type="Proteomes" id="UP000722485">
    <property type="component" value="Unassembled WGS sequence"/>
</dbReference>
<accession>A0A9P5HA91</accession>
<dbReference type="Pfam" id="PF06985">
    <property type="entry name" value="HET"/>
    <property type="match status" value="1"/>
</dbReference>
<evidence type="ECO:0000313" key="4">
    <source>
        <dbReference type="Proteomes" id="UP000722485"/>
    </source>
</evidence>
<dbReference type="PANTHER" id="PTHR10622">
    <property type="entry name" value="HET DOMAIN-CONTAINING PROTEIN"/>
    <property type="match status" value="1"/>
</dbReference>
<organism evidence="3 4">
    <name type="scientific">Cylindrodendrum hubeiense</name>
    <dbReference type="NCBI Taxonomy" id="595255"/>
    <lineage>
        <taxon>Eukaryota</taxon>
        <taxon>Fungi</taxon>
        <taxon>Dikarya</taxon>
        <taxon>Ascomycota</taxon>
        <taxon>Pezizomycotina</taxon>
        <taxon>Sordariomycetes</taxon>
        <taxon>Hypocreomycetidae</taxon>
        <taxon>Hypocreales</taxon>
        <taxon>Nectriaceae</taxon>
        <taxon>Cylindrodendrum</taxon>
    </lineage>
</organism>
<dbReference type="AlphaFoldDB" id="A0A9P5HA91"/>
<protein>
    <recommendedName>
        <fullName evidence="2">Heterokaryon incompatibility domain-containing protein</fullName>
    </recommendedName>
</protein>
<dbReference type="EMBL" id="JAANBB010000194">
    <property type="protein sequence ID" value="KAF7546912.1"/>
    <property type="molecule type" value="Genomic_DNA"/>
</dbReference>
<dbReference type="SUPFAM" id="SSF48403">
    <property type="entry name" value="Ankyrin repeat"/>
    <property type="match status" value="1"/>
</dbReference>
<dbReference type="SMART" id="SM00248">
    <property type="entry name" value="ANK"/>
    <property type="match status" value="9"/>
</dbReference>
<feature type="repeat" description="ANK" evidence="1">
    <location>
        <begin position="367"/>
        <end position="399"/>
    </location>
</feature>
<feature type="repeat" description="ANK" evidence="1">
    <location>
        <begin position="481"/>
        <end position="509"/>
    </location>
</feature>
<feature type="repeat" description="ANK" evidence="1">
    <location>
        <begin position="334"/>
        <end position="366"/>
    </location>
</feature>
<dbReference type="PANTHER" id="PTHR10622:SF10">
    <property type="entry name" value="HET DOMAIN-CONTAINING PROTEIN"/>
    <property type="match status" value="1"/>
</dbReference>
<dbReference type="PROSITE" id="PS50088">
    <property type="entry name" value="ANK_REPEAT"/>
    <property type="match status" value="3"/>
</dbReference>
<dbReference type="PROSITE" id="PS50297">
    <property type="entry name" value="ANK_REP_REGION"/>
    <property type="match status" value="2"/>
</dbReference>
<reference evidence="3" key="1">
    <citation type="submission" date="2020-03" db="EMBL/GenBank/DDBJ databases">
        <title>Draft Genome Sequence of Cylindrodendrum hubeiense.</title>
        <authorList>
            <person name="Buettner E."/>
            <person name="Kellner H."/>
        </authorList>
    </citation>
    <scope>NUCLEOTIDE SEQUENCE</scope>
    <source>
        <strain evidence="3">IHI 201604</strain>
    </source>
</reference>
<proteinExistence type="predicted"/>
<keyword evidence="4" id="KW-1185">Reference proteome</keyword>
<dbReference type="PRINTS" id="PR01415">
    <property type="entry name" value="ANKYRIN"/>
</dbReference>
<gene>
    <name evidence="3" type="ORF">G7Z17_g8091</name>
</gene>
<dbReference type="InterPro" id="IPR036770">
    <property type="entry name" value="Ankyrin_rpt-contain_sf"/>
</dbReference>
<name>A0A9P5HA91_9HYPO</name>
<evidence type="ECO:0000259" key="2">
    <source>
        <dbReference type="Pfam" id="PF06985"/>
    </source>
</evidence>
<dbReference type="Gene3D" id="1.25.40.20">
    <property type="entry name" value="Ankyrin repeat-containing domain"/>
    <property type="match status" value="3"/>
</dbReference>
<evidence type="ECO:0000256" key="1">
    <source>
        <dbReference type="PROSITE-ProRule" id="PRU00023"/>
    </source>
</evidence>